<dbReference type="Gene3D" id="3.30.565.60">
    <property type="match status" value="1"/>
</dbReference>
<dbReference type="EMBL" id="SZVO01000001">
    <property type="protein sequence ID" value="TKT94046.1"/>
    <property type="molecule type" value="Genomic_DNA"/>
</dbReference>
<comment type="caution">
    <text evidence="2">The sequence shown here is derived from an EMBL/GenBank/DDBJ whole genome shotgun (WGS) entry which is preliminary data.</text>
</comment>
<dbReference type="PANTHER" id="PTHR30595:SF6">
    <property type="entry name" value="SCHLAFEN ALBA-2 DOMAIN-CONTAINING PROTEIN"/>
    <property type="match status" value="1"/>
</dbReference>
<evidence type="ECO:0000313" key="3">
    <source>
        <dbReference type="Proteomes" id="UP000304900"/>
    </source>
</evidence>
<evidence type="ECO:0000313" key="2">
    <source>
        <dbReference type="EMBL" id="TKT94046.1"/>
    </source>
</evidence>
<gene>
    <name evidence="2" type="ORF">FDK13_02220</name>
</gene>
<protein>
    <submittedName>
        <fullName evidence="2">Transcriptional regulator</fullName>
    </submittedName>
</protein>
<keyword evidence="3" id="KW-1185">Reference proteome</keyword>
<dbReference type="InterPro" id="IPR038461">
    <property type="entry name" value="Schlafen_AlbA_2_dom_sf"/>
</dbReference>
<dbReference type="RefSeq" id="WP_137338335.1">
    <property type="nucleotide sequence ID" value="NZ_SZVO01000001.1"/>
</dbReference>
<dbReference type="Proteomes" id="UP000304900">
    <property type="component" value="Unassembled WGS sequence"/>
</dbReference>
<dbReference type="PANTHER" id="PTHR30595">
    <property type="entry name" value="GLPR-RELATED TRANSCRIPTIONAL REPRESSOR"/>
    <property type="match status" value="1"/>
</dbReference>
<dbReference type="InterPro" id="IPR038475">
    <property type="entry name" value="RecG_C_sf"/>
</dbReference>
<dbReference type="InterPro" id="IPR007421">
    <property type="entry name" value="Schlafen_AlbA_2_dom"/>
</dbReference>
<sequence>MKKILDNLLALSTENEVVEFKEAKTQFDRDRLGQYFSAISNEANLKGIASGWLVFGIKDDKTVVGTTISDAQLNDYKNEIAQRTSPRLTFDETTRVEIAGKIVILCRVPAAPQGQPVSWKGHYYGRDGESLGALNQRESDLIRNQRTISDWSAQIIPEATIDDLAPEAILKAKEQFRLKNSGIAHEVESWTDEVFLNKAKITIQGKVTNAAIVLLGKSESQHFINPATTIISWILKDRDNIERDYQHFSCPLILNVDIVYTKIRNLKYRYLQEGTLFPDEVDQYDPYIIREALNNCIAHQDYTLGGRINIVEKESGELIFSNLGSFIPSSIEAVIEADAPELKYRNHFLAHAMVGLNMIDTIGSGIKRMFVIQKNKFFPLPDYDLSDQKVSVRITGKVVDTNYARRLAEMPDLSLHDIMLLDKVSKQRVLTDEEISRLKSKNLIEGRKPNFHISANVAKNTNQKGTYIKLKGIDNDYIKKIILDSIKELGEIKRSELENVLIPKISEGLDISQKKDKIKNCLQSLRNEGVIVSSGKMWRIKS</sequence>
<dbReference type="OrthoDB" id="9768354at2"/>
<dbReference type="Pfam" id="PF04326">
    <property type="entry name" value="SLFN_AlbA_2"/>
    <property type="match status" value="1"/>
</dbReference>
<reference evidence="2 3" key="1">
    <citation type="submission" date="2019-05" db="EMBL/GenBank/DDBJ databases">
        <title>Dyadobacter AR-3-8 sp. nov., isolated from arctic soil.</title>
        <authorList>
            <person name="Chaudhary D.K."/>
        </authorList>
    </citation>
    <scope>NUCLEOTIDE SEQUENCE [LARGE SCALE GENOMIC DNA]</scope>
    <source>
        <strain evidence="2 3">AR-3-8</strain>
    </source>
</reference>
<accession>A0A4U6DB22</accession>
<proteinExistence type="predicted"/>
<dbReference type="Gene3D" id="3.30.950.30">
    <property type="entry name" value="Schlafen, AAA domain"/>
    <property type="match status" value="1"/>
</dbReference>
<evidence type="ECO:0000259" key="1">
    <source>
        <dbReference type="Pfam" id="PF04326"/>
    </source>
</evidence>
<feature type="domain" description="Schlafen AlbA-2" evidence="1">
    <location>
        <begin position="14"/>
        <end position="130"/>
    </location>
</feature>
<name>A0A4U6DB22_9BACT</name>
<organism evidence="2 3">
    <name type="scientific">Dyadobacter frigoris</name>
    <dbReference type="NCBI Taxonomy" id="2576211"/>
    <lineage>
        <taxon>Bacteria</taxon>
        <taxon>Pseudomonadati</taxon>
        <taxon>Bacteroidota</taxon>
        <taxon>Cytophagia</taxon>
        <taxon>Cytophagales</taxon>
        <taxon>Spirosomataceae</taxon>
        <taxon>Dyadobacter</taxon>
    </lineage>
</organism>
<dbReference type="AlphaFoldDB" id="A0A4U6DB22"/>